<feature type="signal peptide" evidence="3">
    <location>
        <begin position="1"/>
        <end position="28"/>
    </location>
</feature>
<evidence type="ECO:0000256" key="3">
    <source>
        <dbReference type="SAM" id="SignalP"/>
    </source>
</evidence>
<evidence type="ECO:0000256" key="1">
    <source>
        <dbReference type="SAM" id="MobiDB-lite"/>
    </source>
</evidence>
<protein>
    <submittedName>
        <fullName evidence="4">Uncharacterized protein</fullName>
    </submittedName>
</protein>
<keyword evidence="5" id="KW-1185">Reference proteome</keyword>
<feature type="region of interest" description="Disordered" evidence="1">
    <location>
        <begin position="191"/>
        <end position="235"/>
    </location>
</feature>
<proteinExistence type="predicted"/>
<name>A0ABQ0LR79_MYCCL</name>
<feature type="compositionally biased region" description="Polar residues" evidence="1">
    <location>
        <begin position="84"/>
        <end position="103"/>
    </location>
</feature>
<feature type="chain" id="PRO_5045982895" evidence="3">
    <location>
        <begin position="29"/>
        <end position="235"/>
    </location>
</feature>
<feature type="transmembrane region" description="Helical" evidence="2">
    <location>
        <begin position="141"/>
        <end position="166"/>
    </location>
</feature>
<accession>A0ABQ0LR79</accession>
<evidence type="ECO:0000256" key="2">
    <source>
        <dbReference type="SAM" id="Phobius"/>
    </source>
</evidence>
<reference evidence="4" key="1">
    <citation type="submission" date="2014-09" db="EMBL/GenBank/DDBJ databases">
        <title>Genome sequence of the luminous mushroom Mycena chlorophos for searching fungal bioluminescence genes.</title>
        <authorList>
            <person name="Tanaka Y."/>
            <person name="Kasuga D."/>
            <person name="Oba Y."/>
            <person name="Hase S."/>
            <person name="Sato K."/>
            <person name="Oba Y."/>
            <person name="Sakakibara Y."/>
        </authorList>
    </citation>
    <scope>NUCLEOTIDE SEQUENCE</scope>
</reference>
<keyword evidence="2" id="KW-0812">Transmembrane</keyword>
<feature type="compositionally biased region" description="Low complexity" evidence="1">
    <location>
        <begin position="69"/>
        <end position="83"/>
    </location>
</feature>
<keyword evidence="2" id="KW-0472">Membrane</keyword>
<evidence type="ECO:0000313" key="4">
    <source>
        <dbReference type="EMBL" id="GAT53623.1"/>
    </source>
</evidence>
<dbReference type="Proteomes" id="UP000815677">
    <property type="component" value="Unassembled WGS sequence"/>
</dbReference>
<feature type="compositionally biased region" description="Low complexity" evidence="1">
    <location>
        <begin position="37"/>
        <end position="62"/>
    </location>
</feature>
<gene>
    <name evidence="4" type="ORF">MCHLO_10562</name>
</gene>
<sequence>MRCLHPPLSCCFALLFVLLLLSPVAIHALPAAGASDATPLSISSATSTTPSSESPSAPRTSTVPSQLRPSETTSTSTPSATPSFSRAQVTDPGTSQFPHTRSFSGIVHATGSNHPDPTQHHPWFPPPSQSSIPITTHHESLAALVFEIIGILAALVVAFSVIRCFIIYKRTPQRDRILNILHRHQLQREMEELERNPPMPWQRPSIDPPPPPYLRPPDYEDDSESALLSRPRADG</sequence>
<keyword evidence="3" id="KW-0732">Signal</keyword>
<keyword evidence="2" id="KW-1133">Transmembrane helix</keyword>
<dbReference type="EMBL" id="DF848429">
    <property type="protein sequence ID" value="GAT53623.1"/>
    <property type="molecule type" value="Genomic_DNA"/>
</dbReference>
<feature type="region of interest" description="Disordered" evidence="1">
    <location>
        <begin position="36"/>
        <end position="128"/>
    </location>
</feature>
<feature type="compositionally biased region" description="Pro residues" evidence="1">
    <location>
        <begin position="197"/>
        <end position="215"/>
    </location>
</feature>
<evidence type="ECO:0000313" key="5">
    <source>
        <dbReference type="Proteomes" id="UP000815677"/>
    </source>
</evidence>
<organism evidence="4 5">
    <name type="scientific">Mycena chlorophos</name>
    <name type="common">Agaric fungus</name>
    <name type="synonym">Agaricus chlorophos</name>
    <dbReference type="NCBI Taxonomy" id="658473"/>
    <lineage>
        <taxon>Eukaryota</taxon>
        <taxon>Fungi</taxon>
        <taxon>Dikarya</taxon>
        <taxon>Basidiomycota</taxon>
        <taxon>Agaricomycotina</taxon>
        <taxon>Agaricomycetes</taxon>
        <taxon>Agaricomycetidae</taxon>
        <taxon>Agaricales</taxon>
        <taxon>Marasmiineae</taxon>
        <taxon>Mycenaceae</taxon>
        <taxon>Mycena</taxon>
    </lineage>
</organism>